<dbReference type="GO" id="GO:0009052">
    <property type="term" value="P:pentose-phosphate shunt, non-oxidative branch"/>
    <property type="evidence" value="ECO:0007669"/>
    <property type="project" value="TreeGrafter"/>
</dbReference>
<comment type="similarity">
    <text evidence="1">Belongs to the LacAB/RpiB family.</text>
</comment>
<feature type="binding site" evidence="4">
    <location>
        <begin position="13"/>
        <end position="14"/>
    </location>
    <ligand>
        <name>D-ribulose 5-phosphate</name>
        <dbReference type="ChEBI" id="CHEBI:58121"/>
    </ligand>
</feature>
<dbReference type="PIRSF" id="PIRSF005384">
    <property type="entry name" value="RpiB_LacA_B"/>
    <property type="match status" value="1"/>
</dbReference>
<dbReference type="InterPro" id="IPR004785">
    <property type="entry name" value="RpiB"/>
</dbReference>
<evidence type="ECO:0000256" key="3">
    <source>
        <dbReference type="PIRSR" id="PIRSR005384-1"/>
    </source>
</evidence>
<feature type="active site" description="Proton acceptor" evidence="3">
    <location>
        <position position="70"/>
    </location>
</feature>
<dbReference type="PANTHER" id="PTHR30345:SF0">
    <property type="entry name" value="DNA DAMAGE-REPAIR_TOLERATION PROTEIN DRT102"/>
    <property type="match status" value="1"/>
</dbReference>
<feature type="active site" description="Proton donor" evidence="3">
    <location>
        <position position="103"/>
    </location>
</feature>
<dbReference type="NCBIfam" id="TIGR00689">
    <property type="entry name" value="rpiB_lacA_lacB"/>
    <property type="match status" value="1"/>
</dbReference>
<dbReference type="AlphaFoldDB" id="A0A933LPU7"/>
<dbReference type="Gene3D" id="3.40.1400.10">
    <property type="entry name" value="Sugar-phosphate isomerase, RpiB/LacA/LacB"/>
    <property type="match status" value="1"/>
</dbReference>
<protein>
    <submittedName>
        <fullName evidence="5">Ribose 5-phosphate isomerase B</fullName>
        <ecNumber evidence="5">5.3.1.6</ecNumber>
    </submittedName>
</protein>
<feature type="binding site" evidence="4">
    <location>
        <position position="104"/>
    </location>
    <ligand>
        <name>D-ribulose 5-phosphate</name>
        <dbReference type="ChEBI" id="CHEBI:58121"/>
    </ligand>
</feature>
<dbReference type="PANTHER" id="PTHR30345">
    <property type="entry name" value="RIBOSE-5-PHOSPHATE ISOMERASE B"/>
    <property type="match status" value="1"/>
</dbReference>
<feature type="binding site" evidence="4">
    <location>
        <begin position="71"/>
        <end position="75"/>
    </location>
    <ligand>
        <name>D-ribulose 5-phosphate</name>
        <dbReference type="ChEBI" id="CHEBI:58121"/>
    </ligand>
</feature>
<proteinExistence type="inferred from homology"/>
<feature type="binding site" evidence="4">
    <location>
        <position position="114"/>
    </location>
    <ligand>
        <name>D-ribulose 5-phosphate</name>
        <dbReference type="ChEBI" id="CHEBI:58121"/>
    </ligand>
</feature>
<dbReference type="Pfam" id="PF02502">
    <property type="entry name" value="LacAB_rpiB"/>
    <property type="match status" value="1"/>
</dbReference>
<dbReference type="EC" id="5.3.1.6" evidence="5"/>
<sequence length="158" mass="17440">MSTEERNVALGADHAGFELKETIKELLISLNYHVIDIGTWSSESVDYPDYAFQVGDLVSRGKAEKGILICGTGIGMSIAVNRFPGVRGALCDQTFTAVLSRQHNDSNVLTLGARVTAKELALEIVKIWLETPFSGGRHSRRVNKIDQFKRDLDSCNEK</sequence>
<feature type="binding site" evidence="4">
    <location>
        <position position="137"/>
    </location>
    <ligand>
        <name>D-ribulose 5-phosphate</name>
        <dbReference type="ChEBI" id="CHEBI:58121"/>
    </ligand>
</feature>
<keyword evidence="2 5" id="KW-0413">Isomerase</keyword>
<name>A0A933LPU7_UNCTE</name>
<dbReference type="InterPro" id="IPR003500">
    <property type="entry name" value="RpiB_LacA_LacB"/>
</dbReference>
<evidence type="ECO:0000313" key="6">
    <source>
        <dbReference type="Proteomes" id="UP000772181"/>
    </source>
</evidence>
<dbReference type="GO" id="GO:0019316">
    <property type="term" value="P:D-allose catabolic process"/>
    <property type="evidence" value="ECO:0007669"/>
    <property type="project" value="TreeGrafter"/>
</dbReference>
<dbReference type="NCBIfam" id="TIGR01120">
    <property type="entry name" value="rpiB"/>
    <property type="match status" value="1"/>
</dbReference>
<dbReference type="InterPro" id="IPR036569">
    <property type="entry name" value="RpiB_LacA_LacB_sf"/>
</dbReference>
<accession>A0A933LPU7</accession>
<evidence type="ECO:0000313" key="5">
    <source>
        <dbReference type="EMBL" id="MBI4595440.1"/>
    </source>
</evidence>
<evidence type="ECO:0000256" key="1">
    <source>
        <dbReference type="ARBA" id="ARBA00008754"/>
    </source>
</evidence>
<evidence type="ECO:0000256" key="2">
    <source>
        <dbReference type="ARBA" id="ARBA00023235"/>
    </source>
</evidence>
<reference evidence="5" key="1">
    <citation type="submission" date="2020-07" db="EMBL/GenBank/DDBJ databases">
        <title>Huge and variable diversity of episymbiotic CPR bacteria and DPANN archaea in groundwater ecosystems.</title>
        <authorList>
            <person name="He C.Y."/>
            <person name="Keren R."/>
            <person name="Whittaker M."/>
            <person name="Farag I.F."/>
            <person name="Doudna J."/>
            <person name="Cate J.H.D."/>
            <person name="Banfield J.F."/>
        </authorList>
    </citation>
    <scope>NUCLEOTIDE SEQUENCE</scope>
    <source>
        <strain evidence="5">NC_groundwater_1482_Ag_S-0.65um_47_24</strain>
    </source>
</reference>
<comment type="caution">
    <text evidence="5">The sequence shown here is derived from an EMBL/GenBank/DDBJ whole genome shotgun (WGS) entry which is preliminary data.</text>
</comment>
<dbReference type="SUPFAM" id="SSF89623">
    <property type="entry name" value="Ribose/Galactose isomerase RpiB/AlsB"/>
    <property type="match status" value="1"/>
</dbReference>
<gene>
    <name evidence="5" type="primary">rpiB</name>
    <name evidence="5" type="ORF">HY730_03575</name>
</gene>
<feature type="binding site" evidence="4">
    <location>
        <position position="141"/>
    </location>
    <ligand>
        <name>D-ribulose 5-phosphate</name>
        <dbReference type="ChEBI" id="CHEBI:58121"/>
    </ligand>
</feature>
<dbReference type="EMBL" id="JACQWF010000159">
    <property type="protein sequence ID" value="MBI4595440.1"/>
    <property type="molecule type" value="Genomic_DNA"/>
</dbReference>
<organism evidence="5 6">
    <name type="scientific">Tectimicrobiota bacterium</name>
    <dbReference type="NCBI Taxonomy" id="2528274"/>
    <lineage>
        <taxon>Bacteria</taxon>
        <taxon>Pseudomonadati</taxon>
        <taxon>Nitrospinota/Tectimicrobiota group</taxon>
        <taxon>Candidatus Tectimicrobiota</taxon>
    </lineage>
</organism>
<evidence type="ECO:0000256" key="4">
    <source>
        <dbReference type="PIRSR" id="PIRSR005384-2"/>
    </source>
</evidence>
<dbReference type="Proteomes" id="UP000772181">
    <property type="component" value="Unassembled WGS sequence"/>
</dbReference>
<dbReference type="GO" id="GO:0004751">
    <property type="term" value="F:ribose-5-phosphate isomerase activity"/>
    <property type="evidence" value="ECO:0007669"/>
    <property type="project" value="UniProtKB-EC"/>
</dbReference>
<dbReference type="NCBIfam" id="NF004051">
    <property type="entry name" value="PRK05571.1"/>
    <property type="match status" value="1"/>
</dbReference>